<keyword evidence="3" id="KW-1185">Reference proteome</keyword>
<name>A0A074W0Z5_AURM1</name>
<keyword evidence="1" id="KW-0812">Transmembrane</keyword>
<dbReference type="RefSeq" id="XP_040883496.1">
    <property type="nucleotide sequence ID" value="XM_041024130.1"/>
</dbReference>
<organism evidence="2 3">
    <name type="scientific">Aureobasidium melanogenum (strain CBS 110374)</name>
    <name type="common">Aureobasidium pullulans var. melanogenum</name>
    <dbReference type="NCBI Taxonomy" id="1043003"/>
    <lineage>
        <taxon>Eukaryota</taxon>
        <taxon>Fungi</taxon>
        <taxon>Dikarya</taxon>
        <taxon>Ascomycota</taxon>
        <taxon>Pezizomycotina</taxon>
        <taxon>Dothideomycetes</taxon>
        <taxon>Dothideomycetidae</taxon>
        <taxon>Dothideales</taxon>
        <taxon>Saccotheciaceae</taxon>
        <taxon>Aureobasidium</taxon>
    </lineage>
</organism>
<dbReference type="AlphaFoldDB" id="A0A074W0Z5"/>
<feature type="transmembrane region" description="Helical" evidence="1">
    <location>
        <begin position="154"/>
        <end position="178"/>
    </location>
</feature>
<sequence>MLRVEKQHAMILRWNISRPSLYQVGKEACRPLARCLASRGVLLAFVRVDPNFVGNTTTTTSSSPSSSSIIQDVYHYLMLAPYVNIEAFMKEWRSRAPSTHRGFGNQSSAAITSHSKSSALLAINRNPQDWVPFPSHGGPRPLVSARYNKDAARIWGIGLGIFGGVFLIPLIIASCLTIRYIRKMQRQASEEAPRDMTLEQVPVLQTSAQSPSSPSLSSFSLNASSQHPEMQYYGPVDNLVDGMILPNTSGGFASVSPASPTVNAQ</sequence>
<dbReference type="HOGENOM" id="CLU_1049638_0_0_1"/>
<evidence type="ECO:0000313" key="2">
    <source>
        <dbReference type="EMBL" id="KEQ66473.1"/>
    </source>
</evidence>
<evidence type="ECO:0000256" key="1">
    <source>
        <dbReference type="SAM" id="Phobius"/>
    </source>
</evidence>
<proteinExistence type="predicted"/>
<keyword evidence="1" id="KW-1133">Transmembrane helix</keyword>
<dbReference type="Proteomes" id="UP000030672">
    <property type="component" value="Unassembled WGS sequence"/>
</dbReference>
<dbReference type="GeneID" id="63917503"/>
<accession>A0A074W0Z5</accession>
<protein>
    <submittedName>
        <fullName evidence="2">Uncharacterized protein</fullName>
    </submittedName>
</protein>
<dbReference type="EMBL" id="KL584825">
    <property type="protein sequence ID" value="KEQ66473.1"/>
    <property type="molecule type" value="Genomic_DNA"/>
</dbReference>
<gene>
    <name evidence="2" type="ORF">M437DRAFT_62669</name>
</gene>
<keyword evidence="1" id="KW-0472">Membrane</keyword>
<evidence type="ECO:0000313" key="3">
    <source>
        <dbReference type="Proteomes" id="UP000030672"/>
    </source>
</evidence>
<reference evidence="2 3" key="1">
    <citation type="journal article" date="2014" name="BMC Genomics">
        <title>Genome sequencing of four Aureobasidium pullulans varieties: biotechnological potential, stress tolerance, and description of new species.</title>
        <authorList>
            <person name="Gostin Ar C."/>
            <person name="Ohm R.A."/>
            <person name="Kogej T."/>
            <person name="Sonjak S."/>
            <person name="Turk M."/>
            <person name="Zajc J."/>
            <person name="Zalar P."/>
            <person name="Grube M."/>
            <person name="Sun H."/>
            <person name="Han J."/>
            <person name="Sharma A."/>
            <person name="Chiniquy J."/>
            <person name="Ngan C.Y."/>
            <person name="Lipzen A."/>
            <person name="Barry K."/>
            <person name="Grigoriev I.V."/>
            <person name="Gunde-Cimerman N."/>
        </authorList>
    </citation>
    <scope>NUCLEOTIDE SEQUENCE [LARGE SCALE GENOMIC DNA]</scope>
    <source>
        <strain evidence="2 3">CBS 110374</strain>
    </source>
</reference>